<dbReference type="OrthoDB" id="2400485at2759"/>
<gene>
    <name evidence="1" type="ORF">BKCO1_100010</name>
</gene>
<dbReference type="AlphaFoldDB" id="A0A1J9RK36"/>
<evidence type="ECO:0000313" key="1">
    <source>
        <dbReference type="EMBL" id="OJD40354.1"/>
    </source>
</evidence>
<proteinExistence type="predicted"/>
<keyword evidence="2" id="KW-1185">Reference proteome</keyword>
<organism evidence="1 2">
    <name type="scientific">Diplodia corticola</name>
    <dbReference type="NCBI Taxonomy" id="236234"/>
    <lineage>
        <taxon>Eukaryota</taxon>
        <taxon>Fungi</taxon>
        <taxon>Dikarya</taxon>
        <taxon>Ascomycota</taxon>
        <taxon>Pezizomycotina</taxon>
        <taxon>Dothideomycetes</taxon>
        <taxon>Dothideomycetes incertae sedis</taxon>
        <taxon>Botryosphaeriales</taxon>
        <taxon>Botryosphaeriaceae</taxon>
        <taxon>Diplodia</taxon>
    </lineage>
</organism>
<dbReference type="PANTHER" id="PTHR34213">
    <property type="entry name" value="NUCLEAR TRANSPORT FACTOR 2 (NTF2) FAMILY PROTEIN"/>
    <property type="match status" value="1"/>
</dbReference>
<sequence length="212" mass="24096">MATNEELKIENTNIKTAPGVELSSDQKTIVGSVLDLFAGRPSLAKLRLWSDEAVFEDPITQARGRKQYEPQWYGLQTAFSEIERLHHEVTSSGNPITMSLKTRYVVKGINKETTIDSIVKITTDGRLITKVEDRWDGNLPDSGIANVSRSDVWQLANPFWWANYGFAWAWWGASWVWWSTPWLAFRRLNAVSVPKMVGVPKNDEEDAKRGNQ</sequence>
<dbReference type="Gene3D" id="3.10.450.50">
    <property type="match status" value="1"/>
</dbReference>
<protein>
    <recommendedName>
        <fullName evidence="3">SnoaL-like domain-containing protein</fullName>
    </recommendedName>
</protein>
<comment type="caution">
    <text evidence="1">The sequence shown here is derived from an EMBL/GenBank/DDBJ whole genome shotgun (WGS) entry which is preliminary data.</text>
</comment>
<dbReference type="PANTHER" id="PTHR34213:SF2">
    <property type="entry name" value="NUCLEAR TRANSPORT FACTOR 2 (NTF2) FAMILY PROTEIN"/>
    <property type="match status" value="1"/>
</dbReference>
<evidence type="ECO:0000313" key="2">
    <source>
        <dbReference type="Proteomes" id="UP000183809"/>
    </source>
</evidence>
<accession>A0A1J9RK36</accession>
<reference evidence="1 2" key="1">
    <citation type="submission" date="2016-10" db="EMBL/GenBank/DDBJ databases">
        <title>Proteomics and genomics reveal pathogen-plant mechanisms compatible with a hemibiotrophic lifestyle of Diplodia corticola.</title>
        <authorList>
            <person name="Fernandes I."/>
            <person name="De Jonge R."/>
            <person name="Van De Peer Y."/>
            <person name="Devreese B."/>
            <person name="Alves A."/>
            <person name="Esteves A.C."/>
        </authorList>
    </citation>
    <scope>NUCLEOTIDE SEQUENCE [LARGE SCALE GENOMIC DNA]</scope>
    <source>
        <strain evidence="1 2">CBS 112549</strain>
    </source>
</reference>
<dbReference type="EMBL" id="MNUE01000001">
    <property type="protein sequence ID" value="OJD40354.1"/>
    <property type="molecule type" value="Genomic_DNA"/>
</dbReference>
<dbReference type="GeneID" id="31009719"/>
<dbReference type="SUPFAM" id="SSF54427">
    <property type="entry name" value="NTF2-like"/>
    <property type="match status" value="1"/>
</dbReference>
<dbReference type="InterPro" id="IPR032710">
    <property type="entry name" value="NTF2-like_dom_sf"/>
</dbReference>
<evidence type="ECO:0008006" key="3">
    <source>
        <dbReference type="Google" id="ProtNLM"/>
    </source>
</evidence>
<name>A0A1J9RK36_9PEZI</name>
<dbReference type="RefSeq" id="XP_020135197.1">
    <property type="nucleotide sequence ID" value="XM_020269460.1"/>
</dbReference>
<dbReference type="Proteomes" id="UP000183809">
    <property type="component" value="Unassembled WGS sequence"/>
</dbReference>